<gene>
    <name evidence="2" type="ORF">HGRIS_009465</name>
</gene>
<reference evidence="3" key="1">
    <citation type="submission" date="2024-06" db="EMBL/GenBank/DDBJ databases">
        <title>Multi-omics analyses provide insights into the biosynthesis of the anticancer antibiotic pleurotin in Hohenbuehelia grisea.</title>
        <authorList>
            <person name="Weaver J.A."/>
            <person name="Alberti F."/>
        </authorList>
    </citation>
    <scope>NUCLEOTIDE SEQUENCE [LARGE SCALE GENOMIC DNA]</scope>
    <source>
        <strain evidence="3">T-177</strain>
    </source>
</reference>
<sequence>MRCSSSFIVFLAVTVMTAVSAAPADWKYALERNSVVSLTEQLGAPGNAMPIQAQGLEKRGHGGGVFVCTGRSFRCPRR</sequence>
<organism evidence="2 3">
    <name type="scientific">Hohenbuehelia grisea</name>
    <dbReference type="NCBI Taxonomy" id="104357"/>
    <lineage>
        <taxon>Eukaryota</taxon>
        <taxon>Fungi</taxon>
        <taxon>Dikarya</taxon>
        <taxon>Basidiomycota</taxon>
        <taxon>Agaricomycotina</taxon>
        <taxon>Agaricomycetes</taxon>
        <taxon>Agaricomycetidae</taxon>
        <taxon>Agaricales</taxon>
        <taxon>Pleurotineae</taxon>
        <taxon>Pleurotaceae</taxon>
        <taxon>Hohenbuehelia</taxon>
    </lineage>
</organism>
<dbReference type="EMBL" id="JASNQZ010000012">
    <property type="protein sequence ID" value="KAL0949403.1"/>
    <property type="molecule type" value="Genomic_DNA"/>
</dbReference>
<name>A0ABR3J1L8_9AGAR</name>
<evidence type="ECO:0000313" key="3">
    <source>
        <dbReference type="Proteomes" id="UP001556367"/>
    </source>
</evidence>
<feature type="chain" id="PRO_5045123243" evidence="1">
    <location>
        <begin position="22"/>
        <end position="78"/>
    </location>
</feature>
<comment type="caution">
    <text evidence="2">The sequence shown here is derived from an EMBL/GenBank/DDBJ whole genome shotgun (WGS) entry which is preliminary data.</text>
</comment>
<proteinExistence type="predicted"/>
<feature type="signal peptide" evidence="1">
    <location>
        <begin position="1"/>
        <end position="21"/>
    </location>
</feature>
<keyword evidence="3" id="KW-1185">Reference proteome</keyword>
<evidence type="ECO:0000313" key="2">
    <source>
        <dbReference type="EMBL" id="KAL0949403.1"/>
    </source>
</evidence>
<accession>A0ABR3J1L8</accession>
<evidence type="ECO:0000256" key="1">
    <source>
        <dbReference type="SAM" id="SignalP"/>
    </source>
</evidence>
<keyword evidence="1" id="KW-0732">Signal</keyword>
<protein>
    <submittedName>
        <fullName evidence="2">Uncharacterized protein</fullName>
    </submittedName>
</protein>
<dbReference type="Proteomes" id="UP001556367">
    <property type="component" value="Unassembled WGS sequence"/>
</dbReference>